<dbReference type="GeneID" id="9588857"/>
<dbReference type="Proteomes" id="UP000007431">
    <property type="component" value="Unassembled WGS sequence"/>
</dbReference>
<dbReference type="Gene3D" id="2.130.10.10">
    <property type="entry name" value="YVTN repeat-like/Quinoprotein amine dehydrogenase"/>
    <property type="match status" value="1"/>
</dbReference>
<sequence length="191" mass="20425">MVSFKILAGGYTSSIVTYLFDSDAATLTVGPQSTSGSSPSWLTLGAKDQSVLYATNELSPVGALEAFKINDDGSVTSTDSISSQGNGPAFTVQLSTGEVVGPNYGDNTVVFAPTSADDPTKFQQDAAYKVELPTDEGVTNHPHQAYEYNDEVFIPDLGADTIWRLKRGDDGKYIRWGRIDHDKGSGPRHIA</sequence>
<evidence type="ECO:0000256" key="1">
    <source>
        <dbReference type="ARBA" id="ARBA00005564"/>
    </source>
</evidence>
<dbReference type="InParanoid" id="D8QLX4"/>
<dbReference type="OrthoDB" id="9972196at2759"/>
<dbReference type="PANTHER" id="PTHR30344">
    <property type="entry name" value="6-PHOSPHOGLUCONOLACTONASE-RELATED"/>
    <property type="match status" value="1"/>
</dbReference>
<dbReference type="GO" id="GO:0017057">
    <property type="term" value="F:6-phosphogluconolactonase activity"/>
    <property type="evidence" value="ECO:0007669"/>
    <property type="project" value="TreeGrafter"/>
</dbReference>
<comment type="similarity">
    <text evidence="1">Belongs to the cycloisomerase 2 family.</text>
</comment>
<dbReference type="VEuPathDB" id="FungiDB:SCHCODRAFT_02102959"/>
<dbReference type="SUPFAM" id="SSF51004">
    <property type="entry name" value="C-terminal (heme d1) domain of cytochrome cd1-nitrite reductase"/>
    <property type="match status" value="1"/>
</dbReference>
<dbReference type="OMA" id="SFFFKQD"/>
<dbReference type="EMBL" id="GL377319">
    <property type="protein sequence ID" value="EFI91182.1"/>
    <property type="molecule type" value="Genomic_DNA"/>
</dbReference>
<accession>D8QLX4</accession>
<dbReference type="Pfam" id="PF10282">
    <property type="entry name" value="Lactonase"/>
    <property type="match status" value="1"/>
</dbReference>
<dbReference type="InterPro" id="IPR011048">
    <property type="entry name" value="Haem_d1_sf"/>
</dbReference>
<feature type="non-terminal residue" evidence="2">
    <location>
        <position position="191"/>
    </location>
</feature>
<dbReference type="KEGG" id="scm:SCHCO_02102959"/>
<name>D8QLX4_SCHCM</name>
<evidence type="ECO:0000313" key="2">
    <source>
        <dbReference type="EMBL" id="EFI91182.1"/>
    </source>
</evidence>
<dbReference type="eggNOG" id="ENOG502S3WY">
    <property type="taxonomic scope" value="Eukaryota"/>
</dbReference>
<gene>
    <name evidence="2" type="ORF">SCHCODRAFT_86311</name>
</gene>
<keyword evidence="3" id="KW-1185">Reference proteome</keyword>
<reference evidence="2 3" key="1">
    <citation type="journal article" date="2010" name="Nat. Biotechnol.">
        <title>Genome sequence of the model mushroom Schizophyllum commune.</title>
        <authorList>
            <person name="Ohm R.A."/>
            <person name="de Jong J.F."/>
            <person name="Lugones L.G."/>
            <person name="Aerts A."/>
            <person name="Kothe E."/>
            <person name="Stajich J.E."/>
            <person name="de Vries R.P."/>
            <person name="Record E."/>
            <person name="Levasseur A."/>
            <person name="Baker S.E."/>
            <person name="Bartholomew K.A."/>
            <person name="Coutinho P.M."/>
            <person name="Erdmann S."/>
            <person name="Fowler T.J."/>
            <person name="Gathman A.C."/>
            <person name="Lombard V."/>
            <person name="Henrissat B."/>
            <person name="Knabe N."/>
            <person name="Kuees U."/>
            <person name="Lilly W.W."/>
            <person name="Lindquist E."/>
            <person name="Lucas S."/>
            <person name="Magnuson J.K."/>
            <person name="Piumi F."/>
            <person name="Raudaskoski M."/>
            <person name="Salamov A."/>
            <person name="Schmutz J."/>
            <person name="Schwarze F.W.M.R."/>
            <person name="vanKuyk P.A."/>
            <person name="Horton J.S."/>
            <person name="Grigoriev I.V."/>
            <person name="Woesten H.A.B."/>
        </authorList>
    </citation>
    <scope>NUCLEOTIDE SEQUENCE [LARGE SCALE GENOMIC DNA]</scope>
    <source>
        <strain evidence="3">H4-8 / FGSC 9210</strain>
    </source>
</reference>
<evidence type="ECO:0000313" key="3">
    <source>
        <dbReference type="Proteomes" id="UP000007431"/>
    </source>
</evidence>
<dbReference type="InterPro" id="IPR015943">
    <property type="entry name" value="WD40/YVTN_repeat-like_dom_sf"/>
</dbReference>
<protein>
    <submittedName>
        <fullName evidence="2">Uncharacterized protein</fullName>
    </submittedName>
</protein>
<dbReference type="InterPro" id="IPR019405">
    <property type="entry name" value="Lactonase_7-beta_prop"/>
</dbReference>
<dbReference type="InterPro" id="IPR050282">
    <property type="entry name" value="Cycloisomerase_2"/>
</dbReference>
<proteinExistence type="inferred from homology"/>
<organism evidence="3">
    <name type="scientific">Schizophyllum commune (strain H4-8 / FGSC 9210)</name>
    <name type="common">Split gill fungus</name>
    <dbReference type="NCBI Taxonomy" id="578458"/>
    <lineage>
        <taxon>Eukaryota</taxon>
        <taxon>Fungi</taxon>
        <taxon>Dikarya</taxon>
        <taxon>Basidiomycota</taxon>
        <taxon>Agaricomycotina</taxon>
        <taxon>Agaricomycetes</taxon>
        <taxon>Agaricomycetidae</taxon>
        <taxon>Agaricales</taxon>
        <taxon>Schizophyllaceae</taxon>
        <taxon>Schizophyllum</taxon>
    </lineage>
</organism>
<dbReference type="AlphaFoldDB" id="D8QLX4"/>
<dbReference type="HOGENOM" id="CLU_1424730_0_0_1"/>
<dbReference type="PANTHER" id="PTHR30344:SF1">
    <property type="entry name" value="6-PHOSPHOGLUCONOLACTONASE"/>
    <property type="match status" value="1"/>
</dbReference>